<keyword evidence="2 5" id="KW-0812">Transmembrane</keyword>
<keyword evidence="4 5" id="KW-0472">Membrane</keyword>
<evidence type="ECO:0000256" key="2">
    <source>
        <dbReference type="ARBA" id="ARBA00022692"/>
    </source>
</evidence>
<feature type="transmembrane region" description="Helical" evidence="5">
    <location>
        <begin position="20"/>
        <end position="44"/>
    </location>
</feature>
<evidence type="ECO:0000313" key="7">
    <source>
        <dbReference type="Proteomes" id="UP000243950"/>
    </source>
</evidence>
<dbReference type="EMBL" id="FOMO01000001">
    <property type="protein sequence ID" value="SFD37654.1"/>
    <property type="molecule type" value="Genomic_DNA"/>
</dbReference>
<proteinExistence type="predicted"/>
<protein>
    <recommendedName>
        <fullName evidence="8">Orotate phosphoribosyltransferase</fullName>
    </recommendedName>
</protein>
<evidence type="ECO:0000256" key="3">
    <source>
        <dbReference type="ARBA" id="ARBA00022989"/>
    </source>
</evidence>
<comment type="subcellular location">
    <subcellularLocation>
        <location evidence="1">Membrane</location>
        <topology evidence="1">Multi-pass membrane protein</topology>
    </subcellularLocation>
</comment>
<dbReference type="InterPro" id="IPR019109">
    <property type="entry name" value="MamF_MmsF"/>
</dbReference>
<keyword evidence="3 5" id="KW-1133">Transmembrane helix</keyword>
<dbReference type="AlphaFoldDB" id="A0A1I1RTI6"/>
<keyword evidence="7" id="KW-1185">Reference proteome</keyword>
<dbReference type="Pfam" id="PF09685">
    <property type="entry name" value="MamF_MmsF"/>
    <property type="match status" value="1"/>
</dbReference>
<accession>A0A1I1RTI6</accession>
<evidence type="ECO:0000256" key="1">
    <source>
        <dbReference type="ARBA" id="ARBA00004141"/>
    </source>
</evidence>
<organism evidence="6 7">
    <name type="scientific">Pseudomonas straminea</name>
    <dbReference type="NCBI Taxonomy" id="47882"/>
    <lineage>
        <taxon>Bacteria</taxon>
        <taxon>Pseudomonadati</taxon>
        <taxon>Pseudomonadota</taxon>
        <taxon>Gammaproteobacteria</taxon>
        <taxon>Pseudomonadales</taxon>
        <taxon>Pseudomonadaceae</taxon>
        <taxon>Phytopseudomonas</taxon>
    </lineage>
</organism>
<feature type="transmembrane region" description="Helical" evidence="5">
    <location>
        <begin position="88"/>
        <end position="106"/>
    </location>
</feature>
<reference evidence="7" key="1">
    <citation type="submission" date="2016-10" db="EMBL/GenBank/DDBJ databases">
        <authorList>
            <person name="Varghese N."/>
            <person name="Submissions S."/>
        </authorList>
    </citation>
    <scope>NUCLEOTIDE SEQUENCE [LARGE SCALE GENOMIC DNA]</scope>
    <source>
        <strain evidence="7">JCM 2783</strain>
    </source>
</reference>
<dbReference type="RefSeq" id="WP_093500550.1">
    <property type="nucleotide sequence ID" value="NZ_BSSG01000001.1"/>
</dbReference>
<evidence type="ECO:0000256" key="4">
    <source>
        <dbReference type="ARBA" id="ARBA00023136"/>
    </source>
</evidence>
<evidence type="ECO:0008006" key="8">
    <source>
        <dbReference type="Google" id="ProtNLM"/>
    </source>
</evidence>
<sequence>MDEHNAVTPADEPDRDARQWAMICHFAAALGFVFPFGNLIGPLVVWQVKKDQHGFIDEQGKEALNFQLTVAIAGIVCLLLMLVLIGFLLMGLLCIGTVVLTIIGGIKAGEGKHYRYPFCLRLIK</sequence>
<feature type="transmembrane region" description="Helical" evidence="5">
    <location>
        <begin position="64"/>
        <end position="82"/>
    </location>
</feature>
<gene>
    <name evidence="6" type="ORF">SAMN05216372_101459</name>
</gene>
<evidence type="ECO:0000313" key="6">
    <source>
        <dbReference type="EMBL" id="SFD37654.1"/>
    </source>
</evidence>
<dbReference type="Proteomes" id="UP000243950">
    <property type="component" value="Unassembled WGS sequence"/>
</dbReference>
<evidence type="ECO:0000256" key="5">
    <source>
        <dbReference type="SAM" id="Phobius"/>
    </source>
</evidence>
<name>A0A1I1RTI6_PSEOC</name>